<reference evidence="10" key="1">
    <citation type="journal article" date="2019" name="Int. J. Syst. Evol. Microbiol.">
        <title>The Global Catalogue of Microorganisms (GCM) 10K type strain sequencing project: providing services to taxonomists for standard genome sequencing and annotation.</title>
        <authorList>
            <consortium name="The Broad Institute Genomics Platform"/>
            <consortium name="The Broad Institute Genome Sequencing Center for Infectious Disease"/>
            <person name="Wu L."/>
            <person name="Ma J."/>
        </authorList>
    </citation>
    <scope>NUCLEOTIDE SEQUENCE [LARGE SCALE GENOMIC DNA]</scope>
    <source>
        <strain evidence="10">KCTC 42211</strain>
    </source>
</reference>
<evidence type="ECO:0000256" key="6">
    <source>
        <dbReference type="SAM" id="Phobius"/>
    </source>
</evidence>
<comment type="similarity">
    <text evidence="2">Belongs to the methyl-accepting chemotaxis (MCP) protein family.</text>
</comment>
<dbReference type="InterPro" id="IPR024478">
    <property type="entry name" value="HlyB_4HB_MCP"/>
</dbReference>
<evidence type="ECO:0000256" key="2">
    <source>
        <dbReference type="ARBA" id="ARBA00029447"/>
    </source>
</evidence>
<dbReference type="Pfam" id="PF18947">
    <property type="entry name" value="HAMP_2"/>
    <property type="match status" value="1"/>
</dbReference>
<dbReference type="InterPro" id="IPR041395">
    <property type="entry name" value="McpB_HAMP_3rd"/>
</dbReference>
<feature type="transmembrane region" description="Helical" evidence="6">
    <location>
        <begin position="192"/>
        <end position="212"/>
    </location>
</feature>
<dbReference type="Pfam" id="PF00672">
    <property type="entry name" value="HAMP"/>
    <property type="match status" value="1"/>
</dbReference>
<dbReference type="Gene3D" id="1.20.120.1530">
    <property type="match status" value="2"/>
</dbReference>
<dbReference type="SUPFAM" id="SSF58104">
    <property type="entry name" value="Methyl-accepting chemotaxis protein (MCP) signaling domain"/>
    <property type="match status" value="1"/>
</dbReference>
<keyword evidence="1" id="KW-0488">Methylation</keyword>
<evidence type="ECO:0000256" key="3">
    <source>
        <dbReference type="PROSITE-ProRule" id="PRU00284"/>
    </source>
</evidence>
<feature type="domain" description="HAMP" evidence="8">
    <location>
        <begin position="214"/>
        <end position="266"/>
    </location>
</feature>
<dbReference type="PROSITE" id="PS50885">
    <property type="entry name" value="HAMP"/>
    <property type="match status" value="2"/>
</dbReference>
<evidence type="ECO:0000259" key="7">
    <source>
        <dbReference type="PROSITE" id="PS50111"/>
    </source>
</evidence>
<evidence type="ECO:0000313" key="9">
    <source>
        <dbReference type="EMBL" id="MFC3658470.1"/>
    </source>
</evidence>
<dbReference type="Pfam" id="PF00015">
    <property type="entry name" value="MCPsignal"/>
    <property type="match status" value="1"/>
</dbReference>
<dbReference type="SMART" id="SM00304">
    <property type="entry name" value="HAMP"/>
    <property type="match status" value="2"/>
</dbReference>
<feature type="coiled-coil region" evidence="4">
    <location>
        <begin position="471"/>
        <end position="508"/>
    </location>
</feature>
<dbReference type="SMART" id="SM00283">
    <property type="entry name" value="MA"/>
    <property type="match status" value="1"/>
</dbReference>
<keyword evidence="6" id="KW-0812">Transmembrane</keyword>
<dbReference type="SUPFAM" id="SSF158472">
    <property type="entry name" value="HAMP domain-like"/>
    <property type="match status" value="1"/>
</dbReference>
<dbReference type="EMBL" id="JBHRYF010000001">
    <property type="protein sequence ID" value="MFC3658470.1"/>
    <property type="molecule type" value="Genomic_DNA"/>
</dbReference>
<sequence>MNNLLHNYRIGTRLAAAFGLVLLVMAAISIVSISSMSSIQQRLDEIVLQNNYKTTQLQIMLDATQTVTTIVRGVVLRDDAAYVQAEHRALLAQRKKFDEGYAALTKLPASPESMQLRERTTKARTAGIAVNERIFKLMSDGQSAEAVSLLLEEGVPALDAWQEPLRANLMLQVKANEEDYQAALASYHNARAMVAGVSVFALAIGALLSWLITRSLTGPLSQATRVADAIAHGDLDGDVPAHGRDEVAQLLGSMRTMQHSLQRFAAAQSEIERQHAAGEIDHRIPAAEFPGAYGLMAEAINSLAGSHIQTAVDINDLIDEYARGDLSRDFVRLPGKKARITEAMDAVKASMVSVTGEIRRLVDAAVAGDFSQRGDAQRFEFAYREMLESLNALMASADRGIGEVGVVLTAVAEGDLTRRVDDQLPGRFGQLATDCNRTVEHLTDIVGQIRGGSDAINVASGEIAAGNQDLSQRTEQQAASLEETASSMEELTSTVRQTADNARQANQLAIGAAQVAEQGGAVVGQVVNTMSAINESSRRISDIIGVIDGIAFQTNILALNAAVEAARAGEQGRGFAVVATEVRSLAQRSANAAKEIKQLITESVDKVEHGNALVEEAGKTMGEIVTSVKRVTDIIADISAASQEQSTGIEQVNQAITQMDEGTQQNAALVEEATAAARSLEEQAGQLVQTVAVFQLEANRSKAAAAPSARPAAKAVAKPVKRAAPPPVRESAGFRMAANGDANWQEF</sequence>
<keyword evidence="6" id="KW-1133">Transmembrane helix</keyword>
<dbReference type="InterPro" id="IPR047347">
    <property type="entry name" value="YvaQ-like_sensor"/>
</dbReference>
<dbReference type="PROSITE" id="PS50111">
    <property type="entry name" value="CHEMOTAXIS_TRANSDUC_2"/>
    <property type="match status" value="1"/>
</dbReference>
<dbReference type="CDD" id="cd11386">
    <property type="entry name" value="MCP_signal"/>
    <property type="match status" value="1"/>
</dbReference>
<feature type="compositionally biased region" description="Low complexity" evidence="5">
    <location>
        <begin position="702"/>
        <end position="718"/>
    </location>
</feature>
<feature type="domain" description="HAMP" evidence="8">
    <location>
        <begin position="395"/>
        <end position="447"/>
    </location>
</feature>
<dbReference type="Proteomes" id="UP001595724">
    <property type="component" value="Unassembled WGS sequence"/>
</dbReference>
<name>A0ABV7UNJ4_9GAMM</name>
<feature type="domain" description="Methyl-accepting transducer" evidence="7">
    <location>
        <begin position="452"/>
        <end position="681"/>
    </location>
</feature>
<dbReference type="Gene3D" id="1.10.287.950">
    <property type="entry name" value="Methyl-accepting chemotaxis protein"/>
    <property type="match status" value="1"/>
</dbReference>
<keyword evidence="3" id="KW-0807">Transducer</keyword>
<proteinExistence type="inferred from homology"/>
<comment type="caution">
    <text evidence="9">The sequence shown here is derived from an EMBL/GenBank/DDBJ whole genome shotgun (WGS) entry which is preliminary data.</text>
</comment>
<accession>A0ABV7UNJ4</accession>
<dbReference type="InterPro" id="IPR004089">
    <property type="entry name" value="MCPsignal_dom"/>
</dbReference>
<evidence type="ECO:0000256" key="1">
    <source>
        <dbReference type="ARBA" id="ARBA00022481"/>
    </source>
</evidence>
<evidence type="ECO:0000256" key="4">
    <source>
        <dbReference type="SAM" id="Coils"/>
    </source>
</evidence>
<keyword evidence="10" id="KW-1185">Reference proteome</keyword>
<evidence type="ECO:0000313" key="10">
    <source>
        <dbReference type="Proteomes" id="UP001595724"/>
    </source>
</evidence>
<dbReference type="Pfam" id="PF18575">
    <property type="entry name" value="HAMP_N3"/>
    <property type="match status" value="1"/>
</dbReference>
<organism evidence="9 10">
    <name type="scientific">Luteimonas notoginsengisoli</name>
    <dbReference type="NCBI Taxonomy" id="1578200"/>
    <lineage>
        <taxon>Bacteria</taxon>
        <taxon>Pseudomonadati</taxon>
        <taxon>Pseudomonadota</taxon>
        <taxon>Gammaproteobacteria</taxon>
        <taxon>Lysobacterales</taxon>
        <taxon>Lysobacteraceae</taxon>
        <taxon>Luteimonas</taxon>
    </lineage>
</organism>
<dbReference type="Pfam" id="PF12729">
    <property type="entry name" value="4HB_MCP_1"/>
    <property type="match status" value="1"/>
</dbReference>
<dbReference type="PANTHER" id="PTHR43531">
    <property type="entry name" value="PROTEIN ICFG"/>
    <property type="match status" value="1"/>
</dbReference>
<protein>
    <submittedName>
        <fullName evidence="9">Methyl-accepting chemotaxis protein</fullName>
    </submittedName>
</protein>
<dbReference type="PANTHER" id="PTHR43531:SF14">
    <property type="entry name" value="METHYL-ACCEPTING CHEMOTAXIS PROTEIN I-RELATED"/>
    <property type="match status" value="1"/>
</dbReference>
<keyword evidence="6" id="KW-0472">Membrane</keyword>
<dbReference type="CDD" id="cd06225">
    <property type="entry name" value="HAMP"/>
    <property type="match status" value="1"/>
</dbReference>
<dbReference type="RefSeq" id="WP_386705169.1">
    <property type="nucleotide sequence ID" value="NZ_JBHRYF010000001.1"/>
</dbReference>
<keyword evidence="4" id="KW-0175">Coiled coil</keyword>
<evidence type="ECO:0000256" key="5">
    <source>
        <dbReference type="SAM" id="MobiDB-lite"/>
    </source>
</evidence>
<evidence type="ECO:0000259" key="8">
    <source>
        <dbReference type="PROSITE" id="PS50885"/>
    </source>
</evidence>
<dbReference type="InterPro" id="IPR051310">
    <property type="entry name" value="MCP_chemotaxis"/>
</dbReference>
<gene>
    <name evidence="9" type="ORF">ACFOM9_00055</name>
</gene>
<feature type="transmembrane region" description="Helical" evidence="6">
    <location>
        <begin position="12"/>
        <end position="33"/>
    </location>
</feature>
<feature type="region of interest" description="Disordered" evidence="5">
    <location>
        <begin position="702"/>
        <end position="729"/>
    </location>
</feature>
<dbReference type="InterPro" id="IPR003660">
    <property type="entry name" value="HAMP_dom"/>
</dbReference>
<dbReference type="CDD" id="cd19411">
    <property type="entry name" value="MCP2201-like_sensor"/>
    <property type="match status" value="1"/>
</dbReference>